<dbReference type="SUPFAM" id="SSF103473">
    <property type="entry name" value="MFS general substrate transporter"/>
    <property type="match status" value="1"/>
</dbReference>
<feature type="transmembrane region" description="Helical" evidence="8">
    <location>
        <begin position="435"/>
        <end position="457"/>
    </location>
</feature>
<dbReference type="InterPro" id="IPR005828">
    <property type="entry name" value="MFS_sugar_transport-like"/>
</dbReference>
<accession>S3DH33</accession>
<dbReference type="GO" id="GO:0016020">
    <property type="term" value="C:membrane"/>
    <property type="evidence" value="ECO:0007669"/>
    <property type="project" value="UniProtKB-SubCell"/>
</dbReference>
<keyword evidence="3 7" id="KW-0813">Transport</keyword>
<reference evidence="10 11" key="1">
    <citation type="journal article" date="2013" name="BMC Genomics">
        <title>Genomics-driven discovery of the pneumocandin biosynthetic gene cluster in the fungus Glarea lozoyensis.</title>
        <authorList>
            <person name="Chen L."/>
            <person name="Yue Q."/>
            <person name="Zhang X."/>
            <person name="Xiang M."/>
            <person name="Wang C."/>
            <person name="Li S."/>
            <person name="Che Y."/>
            <person name="Ortiz-Lopez F.J."/>
            <person name="Bills G.F."/>
            <person name="Liu X."/>
            <person name="An Z."/>
        </authorList>
    </citation>
    <scope>NUCLEOTIDE SEQUENCE [LARGE SCALE GENOMIC DNA]</scope>
    <source>
        <strain evidence="11">ATCC 20868 / MF5171</strain>
    </source>
</reference>
<dbReference type="PANTHER" id="PTHR48022:SF56">
    <property type="entry name" value="MAJOR FACILITATOR SUPERFAMILY (MFS) PROFILE DOMAIN-CONTAINING PROTEIN-RELATED"/>
    <property type="match status" value="1"/>
</dbReference>
<dbReference type="InterPro" id="IPR050360">
    <property type="entry name" value="MFS_Sugar_Transporters"/>
</dbReference>
<name>S3DH33_GLAL2</name>
<feature type="transmembrane region" description="Helical" evidence="8">
    <location>
        <begin position="305"/>
        <end position="323"/>
    </location>
</feature>
<protein>
    <submittedName>
        <fullName evidence="10">MFS general substrate transporter</fullName>
    </submittedName>
</protein>
<keyword evidence="4 8" id="KW-0812">Transmembrane</keyword>
<comment type="subcellular location">
    <subcellularLocation>
        <location evidence="1">Membrane</location>
        <topology evidence="1">Multi-pass membrane protein</topology>
    </subcellularLocation>
</comment>
<dbReference type="RefSeq" id="XP_008076335.1">
    <property type="nucleotide sequence ID" value="XM_008078144.1"/>
</dbReference>
<dbReference type="GO" id="GO:0005351">
    <property type="term" value="F:carbohydrate:proton symporter activity"/>
    <property type="evidence" value="ECO:0007669"/>
    <property type="project" value="TreeGrafter"/>
</dbReference>
<dbReference type="eggNOG" id="KOG0254">
    <property type="taxonomic scope" value="Eukaryota"/>
</dbReference>
<dbReference type="PROSITE" id="PS00217">
    <property type="entry name" value="SUGAR_TRANSPORT_2"/>
    <property type="match status" value="1"/>
</dbReference>
<feature type="transmembrane region" description="Helical" evidence="8">
    <location>
        <begin position="469"/>
        <end position="486"/>
    </location>
</feature>
<dbReference type="Pfam" id="PF00083">
    <property type="entry name" value="Sugar_tr"/>
    <property type="match status" value="1"/>
</dbReference>
<dbReference type="HOGENOM" id="CLU_001265_11_5_1"/>
<dbReference type="NCBIfam" id="TIGR00879">
    <property type="entry name" value="SP"/>
    <property type="match status" value="1"/>
</dbReference>
<keyword evidence="5 8" id="KW-1133">Transmembrane helix</keyword>
<evidence type="ECO:0000313" key="11">
    <source>
        <dbReference type="Proteomes" id="UP000016922"/>
    </source>
</evidence>
<comment type="similarity">
    <text evidence="2 7">Belongs to the major facilitator superfamily. Sugar transporter (TC 2.A.1.1) family.</text>
</comment>
<dbReference type="OrthoDB" id="6612291at2759"/>
<feature type="transmembrane region" description="Helical" evidence="8">
    <location>
        <begin position="180"/>
        <end position="199"/>
    </location>
</feature>
<dbReference type="PANTHER" id="PTHR48022">
    <property type="entry name" value="PLASTIDIC GLUCOSE TRANSPORTER 4"/>
    <property type="match status" value="1"/>
</dbReference>
<evidence type="ECO:0000256" key="1">
    <source>
        <dbReference type="ARBA" id="ARBA00004141"/>
    </source>
</evidence>
<evidence type="ECO:0000256" key="3">
    <source>
        <dbReference type="ARBA" id="ARBA00022448"/>
    </source>
</evidence>
<feature type="transmembrane region" description="Helical" evidence="8">
    <location>
        <begin position="127"/>
        <end position="146"/>
    </location>
</feature>
<dbReference type="InterPro" id="IPR003663">
    <property type="entry name" value="Sugar/inositol_transpt"/>
</dbReference>
<keyword evidence="11" id="KW-1185">Reference proteome</keyword>
<feature type="transmembrane region" description="Helical" evidence="8">
    <location>
        <begin position="152"/>
        <end position="173"/>
    </location>
</feature>
<dbReference type="PROSITE" id="PS50850">
    <property type="entry name" value="MFS"/>
    <property type="match status" value="1"/>
</dbReference>
<feature type="domain" description="Major facilitator superfamily (MFS) profile" evidence="9">
    <location>
        <begin position="52"/>
        <end position="492"/>
    </location>
</feature>
<dbReference type="FunFam" id="1.20.1250.20:FF:000078">
    <property type="entry name" value="MFS maltose transporter, putative"/>
    <property type="match status" value="1"/>
</dbReference>
<evidence type="ECO:0000256" key="5">
    <source>
        <dbReference type="ARBA" id="ARBA00022989"/>
    </source>
</evidence>
<feature type="transmembrane region" description="Helical" evidence="8">
    <location>
        <begin position="343"/>
        <end position="362"/>
    </location>
</feature>
<dbReference type="Gene3D" id="1.20.1250.20">
    <property type="entry name" value="MFS general substrate transporter like domains"/>
    <property type="match status" value="1"/>
</dbReference>
<dbReference type="InterPro" id="IPR020846">
    <property type="entry name" value="MFS_dom"/>
</dbReference>
<dbReference type="KEGG" id="glz:GLAREA_09183"/>
<dbReference type="Proteomes" id="UP000016922">
    <property type="component" value="Unassembled WGS sequence"/>
</dbReference>
<feature type="transmembrane region" description="Helical" evidence="8">
    <location>
        <begin position="54"/>
        <end position="79"/>
    </location>
</feature>
<organism evidence="10 11">
    <name type="scientific">Glarea lozoyensis (strain ATCC 20868 / MF5171)</name>
    <dbReference type="NCBI Taxonomy" id="1116229"/>
    <lineage>
        <taxon>Eukaryota</taxon>
        <taxon>Fungi</taxon>
        <taxon>Dikarya</taxon>
        <taxon>Ascomycota</taxon>
        <taxon>Pezizomycotina</taxon>
        <taxon>Leotiomycetes</taxon>
        <taxon>Helotiales</taxon>
        <taxon>Helotiaceae</taxon>
        <taxon>Glarea</taxon>
    </lineage>
</organism>
<feature type="transmembrane region" description="Helical" evidence="8">
    <location>
        <begin position="371"/>
        <end position="391"/>
    </location>
</feature>
<keyword evidence="6 8" id="KW-0472">Membrane</keyword>
<feature type="transmembrane region" description="Helical" evidence="8">
    <location>
        <begin position="99"/>
        <end position="120"/>
    </location>
</feature>
<feature type="transmembrane region" description="Helical" evidence="8">
    <location>
        <begin position="397"/>
        <end position="423"/>
    </location>
</feature>
<dbReference type="AlphaFoldDB" id="S3DH33"/>
<dbReference type="InterPro" id="IPR036259">
    <property type="entry name" value="MFS_trans_sf"/>
</dbReference>
<dbReference type="EMBL" id="KE145352">
    <property type="protein sequence ID" value="EPE37020.1"/>
    <property type="molecule type" value="Genomic_DNA"/>
</dbReference>
<dbReference type="InterPro" id="IPR005829">
    <property type="entry name" value="Sugar_transporter_CS"/>
</dbReference>
<evidence type="ECO:0000256" key="4">
    <source>
        <dbReference type="ARBA" id="ARBA00022692"/>
    </source>
</evidence>
<evidence type="ECO:0000256" key="8">
    <source>
        <dbReference type="SAM" id="Phobius"/>
    </source>
</evidence>
<evidence type="ECO:0000256" key="2">
    <source>
        <dbReference type="ARBA" id="ARBA00010992"/>
    </source>
</evidence>
<proteinExistence type="inferred from homology"/>
<evidence type="ECO:0000313" key="10">
    <source>
        <dbReference type="EMBL" id="EPE37020.1"/>
    </source>
</evidence>
<dbReference type="OMA" id="FPYMFNP"/>
<gene>
    <name evidence="10" type="ORF">GLAREA_09183</name>
</gene>
<evidence type="ECO:0000256" key="7">
    <source>
        <dbReference type="RuleBase" id="RU003346"/>
    </source>
</evidence>
<dbReference type="GeneID" id="19468231"/>
<evidence type="ECO:0000259" key="9">
    <source>
        <dbReference type="PROSITE" id="PS50850"/>
    </source>
</evidence>
<sequence length="522" mass="57220">MDEKHTNSVHMEEERPHEHAMAVSKAVANYEEAQHAQTKVAAVKENWKGMLWCAYMFFICVMFGYDSLAGNIVISITQFREDFGYPYDGGYVVSADWQLAFQAATLGGLVIGGWVTGLVVNRWGRQVCVLGGYMLTIGGVFLQYFSRNTADYFGAKLLTGIPLGCFVTIAPTYASEISPLVIRGSITAGTNFAIVLGQLLGYGVTRQASFLEGAMQYKVIFAVQWGFAGVGLAILPFFPESPYWLVAHGRIEKARHNIVRLHNADYDVDGHLAEISEALAKDRSENEEQASFADCFKRDHWQRTLACVSIIFIQNACGNSWVIGYMSYFMQLGGLSTAKAFDASVGMSGVMVVGNLCGTWLVEQFGRRGTALYGTATLCVTLFLIGILACINSSGAIWGQVAFMGVWSFVYQASIGSVAWPIISENPSSRLRVQCQALATIMNGLSACIWGFALPYAINPDQGNLGGKIAFVFGAVLVFAVVYIFFQVPETKGRTYVEIDELYNNGVSPRKFKETNLVSIVQ</sequence>
<evidence type="ECO:0000256" key="6">
    <source>
        <dbReference type="ARBA" id="ARBA00023136"/>
    </source>
</evidence>
<feature type="transmembrane region" description="Helical" evidence="8">
    <location>
        <begin position="219"/>
        <end position="238"/>
    </location>
</feature>